<dbReference type="Pfam" id="PF00089">
    <property type="entry name" value="Trypsin"/>
    <property type="match status" value="1"/>
</dbReference>
<dbReference type="PRINTS" id="PR00722">
    <property type="entry name" value="CHYMOTRYPSIN"/>
</dbReference>
<dbReference type="EMBL" id="CAXAJV020001289">
    <property type="protein sequence ID" value="CAL7939217.1"/>
    <property type="molecule type" value="Genomic_DNA"/>
</dbReference>
<comment type="caution">
    <text evidence="4">The sequence shown here is derived from an EMBL/GenBank/DDBJ whole genome shotgun (WGS) entry which is preliminary data.</text>
</comment>
<feature type="chain" id="PRO_5047164236" description="Peptidase S1 domain-containing protein" evidence="2">
    <location>
        <begin position="23"/>
        <end position="627"/>
    </location>
</feature>
<evidence type="ECO:0000313" key="5">
    <source>
        <dbReference type="Proteomes" id="UP001642520"/>
    </source>
</evidence>
<proteinExistence type="predicted"/>
<reference evidence="4 5" key="1">
    <citation type="submission" date="2024-08" db="EMBL/GenBank/DDBJ databases">
        <authorList>
            <person name="Will J Nash"/>
            <person name="Angela Man"/>
            <person name="Seanna McTaggart"/>
            <person name="Kendall Baker"/>
            <person name="Tom Barker"/>
            <person name="Leah Catchpole"/>
            <person name="Alex Durrant"/>
            <person name="Karim Gharbi"/>
            <person name="Naomi Irish"/>
            <person name="Gemy Kaithakottil"/>
            <person name="Debby Ku"/>
            <person name="Aaliyah Providence"/>
            <person name="Felix Shaw"/>
            <person name="David Swarbreck"/>
            <person name="Chris Watkins"/>
            <person name="Ann M. McCartney"/>
            <person name="Giulio Formenti"/>
            <person name="Alice Mouton"/>
            <person name="Noel Vella"/>
            <person name="Bjorn M von Reumont"/>
            <person name="Adriana Vella"/>
            <person name="Wilfried Haerty"/>
        </authorList>
    </citation>
    <scope>NUCLEOTIDE SEQUENCE [LARGE SCALE GENOMIC DNA]</scope>
</reference>
<organism evidence="4 5">
    <name type="scientific">Xylocopa violacea</name>
    <name type="common">Violet carpenter bee</name>
    <name type="synonym">Apis violacea</name>
    <dbReference type="NCBI Taxonomy" id="135666"/>
    <lineage>
        <taxon>Eukaryota</taxon>
        <taxon>Metazoa</taxon>
        <taxon>Ecdysozoa</taxon>
        <taxon>Arthropoda</taxon>
        <taxon>Hexapoda</taxon>
        <taxon>Insecta</taxon>
        <taxon>Pterygota</taxon>
        <taxon>Neoptera</taxon>
        <taxon>Endopterygota</taxon>
        <taxon>Hymenoptera</taxon>
        <taxon>Apocrita</taxon>
        <taxon>Aculeata</taxon>
        <taxon>Apoidea</taxon>
        <taxon>Anthophila</taxon>
        <taxon>Apidae</taxon>
        <taxon>Xylocopa</taxon>
        <taxon>Xylocopa</taxon>
    </lineage>
</organism>
<accession>A0ABP1NHB8</accession>
<dbReference type="InterPro" id="IPR041515">
    <property type="entry name" value="PPAF-2-like_Clip"/>
</dbReference>
<dbReference type="InterPro" id="IPR043504">
    <property type="entry name" value="Peptidase_S1_PA_chymotrypsin"/>
</dbReference>
<dbReference type="PROSITE" id="PS00134">
    <property type="entry name" value="TRYPSIN_HIS"/>
    <property type="match status" value="1"/>
</dbReference>
<dbReference type="InterPro" id="IPR001314">
    <property type="entry name" value="Peptidase_S1A"/>
</dbReference>
<feature type="compositionally biased region" description="Low complexity" evidence="1">
    <location>
        <begin position="133"/>
        <end position="151"/>
    </location>
</feature>
<dbReference type="PANTHER" id="PTHR24258:SF129">
    <property type="entry name" value="LP15124P-RELATED"/>
    <property type="match status" value="1"/>
</dbReference>
<dbReference type="SUPFAM" id="SSF50494">
    <property type="entry name" value="Trypsin-like serine proteases"/>
    <property type="match status" value="1"/>
</dbReference>
<evidence type="ECO:0000259" key="3">
    <source>
        <dbReference type="PROSITE" id="PS50240"/>
    </source>
</evidence>
<gene>
    <name evidence="4" type="ORF">XYLVIOL_LOCUS3744</name>
</gene>
<feature type="signal peptide" evidence="2">
    <location>
        <begin position="1"/>
        <end position="22"/>
    </location>
</feature>
<feature type="domain" description="Peptidase S1" evidence="3">
    <location>
        <begin position="351"/>
        <end position="623"/>
    </location>
</feature>
<keyword evidence="2" id="KW-0732">Signal</keyword>
<dbReference type="Gene3D" id="2.40.10.10">
    <property type="entry name" value="Trypsin-like serine proteases"/>
    <property type="match status" value="1"/>
</dbReference>
<dbReference type="SMART" id="SM00020">
    <property type="entry name" value="Tryp_SPc"/>
    <property type="match status" value="1"/>
</dbReference>
<sequence length="627" mass="68004">MQRLFALVYAATIVLMISEIISLEETNERVARKTDGSIRERSSPLFLFHLLKLKKKIHQIERVPTTPPNADCICVPYYICDVNRTIIVEYIGTVDIRIRYRRCTGDLEVCCRLPIITTTTSTTTVKTTMRTTPTTMKTTPKTTTTTTTTTTLPPVIFPNTEPNTINPICVCVFVSQCNPIGIIGSSGEGVINPRSQYVQCSSNTVCCRPSSVIQYTYNPPVASSQICVICGTVMQCNNGVVIPVNVGVVNPVVTYGQQTCPHPTSCCQGINSVYGNGIPVVIGPIRNFGSPHACYCMRTFLCAPGNSIASFGFGAIDPRFSACGVDEACCRPTTVLGIQRSGDFHEHGENIVNGEATFSQPGCGVQNKTYAPAQPYPVDTGKTYFAEFPWMVALLTVQPDGKFVFQCGGSMITNNAVLTAAHCVTNRENGRIVARFGQWDLENQPGDQPLPFYDANVKAIVTHPMFYSGALFNDIAVVVLNQPVKRNANIAPICIPQQGLIFPAGSRCIGIGWGKNSFGGTYQTELRKVELPIVDRTDCQNRLRTTRLGPYFQLHGSFICAGGEVNRDTCRGDGGGPLICPTATGQYFQAGIVSWGVGCGSSNIPAVYTSVAQYTQWIGQQLATYGA</sequence>
<evidence type="ECO:0000313" key="4">
    <source>
        <dbReference type="EMBL" id="CAL7939217.1"/>
    </source>
</evidence>
<protein>
    <recommendedName>
        <fullName evidence="3">Peptidase S1 domain-containing protein</fullName>
    </recommendedName>
</protein>
<dbReference type="Proteomes" id="UP001642520">
    <property type="component" value="Unassembled WGS sequence"/>
</dbReference>
<feature type="region of interest" description="Disordered" evidence="1">
    <location>
        <begin position="133"/>
        <end position="152"/>
    </location>
</feature>
<dbReference type="InterPro" id="IPR001254">
    <property type="entry name" value="Trypsin_dom"/>
</dbReference>
<evidence type="ECO:0000256" key="2">
    <source>
        <dbReference type="SAM" id="SignalP"/>
    </source>
</evidence>
<dbReference type="CDD" id="cd00190">
    <property type="entry name" value="Tryp_SPc"/>
    <property type="match status" value="1"/>
</dbReference>
<dbReference type="Pfam" id="PF18322">
    <property type="entry name" value="CLIP_1"/>
    <property type="match status" value="2"/>
</dbReference>
<dbReference type="InterPro" id="IPR009003">
    <property type="entry name" value="Peptidase_S1_PA"/>
</dbReference>
<keyword evidence="5" id="KW-1185">Reference proteome</keyword>
<name>A0ABP1NHB8_XYLVO</name>
<evidence type="ECO:0000256" key="1">
    <source>
        <dbReference type="SAM" id="MobiDB-lite"/>
    </source>
</evidence>
<dbReference type="PANTHER" id="PTHR24258">
    <property type="entry name" value="SERINE PROTEASE-RELATED"/>
    <property type="match status" value="1"/>
</dbReference>
<dbReference type="InterPro" id="IPR018114">
    <property type="entry name" value="TRYPSIN_HIS"/>
</dbReference>
<dbReference type="PROSITE" id="PS50240">
    <property type="entry name" value="TRYPSIN_DOM"/>
    <property type="match status" value="1"/>
</dbReference>